<feature type="compositionally biased region" description="Polar residues" evidence="1">
    <location>
        <begin position="208"/>
        <end position="228"/>
    </location>
</feature>
<dbReference type="Pfam" id="PF12937">
    <property type="entry name" value="F-box-like"/>
    <property type="match status" value="1"/>
</dbReference>
<evidence type="ECO:0000313" key="3">
    <source>
        <dbReference type="Proteomes" id="UP000887562"/>
    </source>
</evidence>
<name>A0A915EXA9_9CEST</name>
<reference evidence="4" key="1">
    <citation type="submission" date="2022-11" db="UniProtKB">
        <authorList>
            <consortium name="WormBaseParasite"/>
        </authorList>
    </citation>
    <scope>IDENTIFICATION</scope>
</reference>
<sequence length="241" mass="27917">GTTMLTCFESPVFKCYQIFNDEVVATFTATAPSPQRDFYHLQVLKDKIIWRSWRITSRNEAEKYSPTQLVESFSGFKQNEQLRGQIRHIMGENIVRFCDCVVKGQLDFLPRMPPSILKRIINFVNAEDIVNLGRSCKSIFEICNSDDVWRAVYCRYHKEPPNKVVRELAEKYGWKRVFFTNKLKLQLLIRRLRLDRGQPAGDEAANDKINNVASGKTPTLMDSQSQHPQKAYLRGFSSLES</sequence>
<dbReference type="PROSITE" id="PS50181">
    <property type="entry name" value="FBOX"/>
    <property type="match status" value="1"/>
</dbReference>
<feature type="region of interest" description="Disordered" evidence="1">
    <location>
        <begin position="199"/>
        <end position="241"/>
    </location>
</feature>
<proteinExistence type="predicted"/>
<dbReference type="Gene3D" id="1.20.1280.50">
    <property type="match status" value="1"/>
</dbReference>
<dbReference type="Proteomes" id="UP000887562">
    <property type="component" value="Unplaced"/>
</dbReference>
<dbReference type="WBParaSite" id="maker-E.canG7_contigs_4381-snap-gene-0.12-mRNA-1">
    <property type="protein sequence ID" value="maker-E.canG7_contigs_4381-snap-gene-0.12-mRNA-1"/>
    <property type="gene ID" value="EcG7_06217"/>
</dbReference>
<accession>A0A915EXA9</accession>
<organism evidence="3 4">
    <name type="scientific">Echinococcus canadensis</name>
    <dbReference type="NCBI Taxonomy" id="519352"/>
    <lineage>
        <taxon>Eukaryota</taxon>
        <taxon>Metazoa</taxon>
        <taxon>Spiralia</taxon>
        <taxon>Lophotrochozoa</taxon>
        <taxon>Platyhelminthes</taxon>
        <taxon>Cestoda</taxon>
        <taxon>Eucestoda</taxon>
        <taxon>Cyclophyllidea</taxon>
        <taxon>Taeniidae</taxon>
        <taxon>Echinococcus</taxon>
        <taxon>Echinococcus canadensis group</taxon>
    </lineage>
</organism>
<dbReference type="SUPFAM" id="SSF81383">
    <property type="entry name" value="F-box domain"/>
    <property type="match status" value="1"/>
</dbReference>
<evidence type="ECO:0000256" key="1">
    <source>
        <dbReference type="SAM" id="MobiDB-lite"/>
    </source>
</evidence>
<dbReference type="AlphaFoldDB" id="A0A915EXA9"/>
<feature type="domain" description="F-box" evidence="2">
    <location>
        <begin position="106"/>
        <end position="152"/>
    </location>
</feature>
<dbReference type="InterPro" id="IPR036047">
    <property type="entry name" value="F-box-like_dom_sf"/>
</dbReference>
<protein>
    <submittedName>
        <fullName evidence="4">F-box domain-containing protein</fullName>
    </submittedName>
</protein>
<keyword evidence="3" id="KW-1185">Reference proteome</keyword>
<dbReference type="CDD" id="cd22106">
    <property type="entry name" value="F-box_FBXO36"/>
    <property type="match status" value="1"/>
</dbReference>
<dbReference type="InterPro" id="IPR001810">
    <property type="entry name" value="F-box_dom"/>
</dbReference>
<evidence type="ECO:0000259" key="2">
    <source>
        <dbReference type="PROSITE" id="PS50181"/>
    </source>
</evidence>
<evidence type="ECO:0000313" key="4">
    <source>
        <dbReference type="WBParaSite" id="maker-E.canG7_contigs_4381-snap-gene-0.12-mRNA-1"/>
    </source>
</evidence>